<dbReference type="AlphaFoldDB" id="W9X4U8"/>
<sequence>MEGPPGFNSVPSDDHLPYPSVPPIAPTLPTPANFHAGIQLPPQQGVGVMNMGGPALAAMNAATPLLTMPAPSVPNFYLPNNNPFSSAVVHGPAQAVNVMTTSNGAAPFDPNTPPPFADRAQLQFPRRHGVLKIINVSLFVSGLSEILQTIIFSVF</sequence>
<evidence type="ECO:0000256" key="1">
    <source>
        <dbReference type="SAM" id="MobiDB-lite"/>
    </source>
</evidence>
<dbReference type="Proteomes" id="UP000019471">
    <property type="component" value="Unassembled WGS sequence"/>
</dbReference>
<organism evidence="2 3">
    <name type="scientific">Cladophialophora psammophila CBS 110553</name>
    <dbReference type="NCBI Taxonomy" id="1182543"/>
    <lineage>
        <taxon>Eukaryota</taxon>
        <taxon>Fungi</taxon>
        <taxon>Dikarya</taxon>
        <taxon>Ascomycota</taxon>
        <taxon>Pezizomycotina</taxon>
        <taxon>Eurotiomycetes</taxon>
        <taxon>Chaetothyriomycetidae</taxon>
        <taxon>Chaetothyriales</taxon>
        <taxon>Herpotrichiellaceae</taxon>
        <taxon>Cladophialophora</taxon>
    </lineage>
</organism>
<protein>
    <submittedName>
        <fullName evidence="2">Uncharacterized protein</fullName>
    </submittedName>
</protein>
<dbReference type="GeneID" id="19189161"/>
<accession>W9X4U8</accession>
<proteinExistence type="predicted"/>
<comment type="caution">
    <text evidence="2">The sequence shown here is derived from an EMBL/GenBank/DDBJ whole genome shotgun (WGS) entry which is preliminary data.</text>
</comment>
<dbReference type="EMBL" id="AMGX01000006">
    <property type="protein sequence ID" value="EXJ71936.1"/>
    <property type="molecule type" value="Genomic_DNA"/>
</dbReference>
<keyword evidence="3" id="KW-1185">Reference proteome</keyword>
<dbReference type="RefSeq" id="XP_007743234.1">
    <property type="nucleotide sequence ID" value="XM_007745044.1"/>
</dbReference>
<name>W9X4U8_9EURO</name>
<reference evidence="2 3" key="1">
    <citation type="submission" date="2013-03" db="EMBL/GenBank/DDBJ databases">
        <title>The Genome Sequence of Cladophialophora psammophila CBS 110553.</title>
        <authorList>
            <consortium name="The Broad Institute Genomics Platform"/>
            <person name="Cuomo C."/>
            <person name="de Hoog S."/>
            <person name="Gorbushina A."/>
            <person name="Walker B."/>
            <person name="Young S.K."/>
            <person name="Zeng Q."/>
            <person name="Gargeya S."/>
            <person name="Fitzgerald M."/>
            <person name="Haas B."/>
            <person name="Abouelleil A."/>
            <person name="Allen A.W."/>
            <person name="Alvarado L."/>
            <person name="Arachchi H.M."/>
            <person name="Berlin A.M."/>
            <person name="Chapman S.B."/>
            <person name="Gainer-Dewar J."/>
            <person name="Goldberg J."/>
            <person name="Griggs A."/>
            <person name="Gujja S."/>
            <person name="Hansen M."/>
            <person name="Howarth C."/>
            <person name="Imamovic A."/>
            <person name="Ireland A."/>
            <person name="Larimer J."/>
            <person name="McCowan C."/>
            <person name="Murphy C."/>
            <person name="Pearson M."/>
            <person name="Poon T.W."/>
            <person name="Priest M."/>
            <person name="Roberts A."/>
            <person name="Saif S."/>
            <person name="Shea T."/>
            <person name="Sisk P."/>
            <person name="Sykes S."/>
            <person name="Wortman J."/>
            <person name="Nusbaum C."/>
            <person name="Birren B."/>
        </authorList>
    </citation>
    <scope>NUCLEOTIDE SEQUENCE [LARGE SCALE GENOMIC DNA]</scope>
    <source>
        <strain evidence="2 3">CBS 110553</strain>
    </source>
</reference>
<evidence type="ECO:0000313" key="3">
    <source>
        <dbReference type="Proteomes" id="UP000019471"/>
    </source>
</evidence>
<dbReference type="HOGENOM" id="CLU_1695308_0_0_1"/>
<evidence type="ECO:0000313" key="2">
    <source>
        <dbReference type="EMBL" id="EXJ71936.1"/>
    </source>
</evidence>
<gene>
    <name evidence="2" type="ORF">A1O5_04437</name>
</gene>
<feature type="region of interest" description="Disordered" evidence="1">
    <location>
        <begin position="1"/>
        <end position="24"/>
    </location>
</feature>